<keyword evidence="1" id="KW-0812">Transmembrane</keyword>
<proteinExistence type="predicted"/>
<dbReference type="RefSeq" id="WP_103726551.1">
    <property type="nucleotide sequence ID" value="NZ_PQNY01000012.1"/>
</dbReference>
<gene>
    <name evidence="3" type="ORF">Q361_11235</name>
</gene>
<reference evidence="3 4" key="1">
    <citation type="submission" date="2018-01" db="EMBL/GenBank/DDBJ databases">
        <title>Genomic Encyclopedia of Type Strains, Phase I: the one thousand microbial genomes (KMG-I) project.</title>
        <authorList>
            <person name="Goeker M."/>
        </authorList>
    </citation>
    <scope>NUCLEOTIDE SEQUENCE [LARGE SCALE GENOMIC DNA]</scope>
    <source>
        <strain evidence="3 4">DSM 17960</strain>
    </source>
</reference>
<name>A0A2S4N697_9FLAO</name>
<evidence type="ECO:0000256" key="1">
    <source>
        <dbReference type="SAM" id="Phobius"/>
    </source>
</evidence>
<accession>A0A2S4N697</accession>
<evidence type="ECO:0000313" key="3">
    <source>
        <dbReference type="EMBL" id="POS01234.1"/>
    </source>
</evidence>
<keyword evidence="1" id="KW-1133">Transmembrane helix</keyword>
<keyword evidence="1" id="KW-0472">Membrane</keyword>
<dbReference type="AlphaFoldDB" id="A0A2S4N697"/>
<feature type="transmembrane region" description="Helical" evidence="1">
    <location>
        <begin position="219"/>
        <end position="237"/>
    </location>
</feature>
<feature type="domain" description="DUF4178" evidence="2">
    <location>
        <begin position="57"/>
        <end position="187"/>
    </location>
</feature>
<sequence length="400" mass="46061">MEITCTKCSTTTKLDLSFEASYFACPNCKTIYFKARNDEFAFKTSCSEKTYLYAFSVGQKATFNNKEYKVTGVLIKKYKNVLRWAEYILQNYEGSFLYLSESDGNFILLEEIEYEKKVGNHPLVIEHENLSFDQYDYSYPNLSYASGFFDFNILERIELIEYINPPYILSFEKFEKTQIAYYGKHISRSAVKKAFKTSSIPSKSGIGVVQVFPINVRNLAIIFCTVAILILFSQLYINKDRKSQEVLNTSVPFNGFVSKDFVSPSFELKGGSAPLQINVSSNVDNSWANVQVALVNEITNEEIYASKDIEYYHGYTEGENWTEGSTTENFNICGVSAGKYHVTVVPTKAPEDTSNSFVTIKATWNEPSLRNFFMTIIFMAVFVILVYYWSKYFEYKRWEE</sequence>
<keyword evidence="4" id="KW-1185">Reference proteome</keyword>
<feature type="transmembrane region" description="Helical" evidence="1">
    <location>
        <begin position="371"/>
        <end position="390"/>
    </location>
</feature>
<dbReference type="EMBL" id="PQNY01000012">
    <property type="protein sequence ID" value="POS01234.1"/>
    <property type="molecule type" value="Genomic_DNA"/>
</dbReference>
<organism evidence="3 4">
    <name type="scientific">Flavobacterium croceum DSM 17960</name>
    <dbReference type="NCBI Taxonomy" id="1121886"/>
    <lineage>
        <taxon>Bacteria</taxon>
        <taxon>Pseudomonadati</taxon>
        <taxon>Bacteroidota</taxon>
        <taxon>Flavobacteriia</taxon>
        <taxon>Flavobacteriales</taxon>
        <taxon>Flavobacteriaceae</taxon>
        <taxon>Flavobacterium</taxon>
    </lineage>
</organism>
<evidence type="ECO:0000313" key="4">
    <source>
        <dbReference type="Proteomes" id="UP000237056"/>
    </source>
</evidence>
<dbReference type="OrthoDB" id="713199at2"/>
<comment type="caution">
    <text evidence="3">The sequence shown here is derived from an EMBL/GenBank/DDBJ whole genome shotgun (WGS) entry which is preliminary data.</text>
</comment>
<protein>
    <submittedName>
        <fullName evidence="3">Uncharacterized protein DUF4178</fullName>
    </submittedName>
</protein>
<evidence type="ECO:0000259" key="2">
    <source>
        <dbReference type="Pfam" id="PF13785"/>
    </source>
</evidence>
<dbReference type="Pfam" id="PF13785">
    <property type="entry name" value="DUF4178"/>
    <property type="match status" value="1"/>
</dbReference>
<dbReference type="InterPro" id="IPR025235">
    <property type="entry name" value="DUF4178"/>
</dbReference>
<dbReference type="Proteomes" id="UP000237056">
    <property type="component" value="Unassembled WGS sequence"/>
</dbReference>